<dbReference type="InterPro" id="IPR029058">
    <property type="entry name" value="AB_hydrolase_fold"/>
</dbReference>
<dbReference type="GO" id="GO:0000324">
    <property type="term" value="C:fungal-type vacuole"/>
    <property type="evidence" value="ECO:0007669"/>
    <property type="project" value="TreeGrafter"/>
</dbReference>
<organism evidence="4 5">
    <name type="scientific">Ambispora leptoticha</name>
    <dbReference type="NCBI Taxonomy" id="144679"/>
    <lineage>
        <taxon>Eukaryota</taxon>
        <taxon>Fungi</taxon>
        <taxon>Fungi incertae sedis</taxon>
        <taxon>Mucoromycota</taxon>
        <taxon>Glomeromycotina</taxon>
        <taxon>Glomeromycetes</taxon>
        <taxon>Archaeosporales</taxon>
        <taxon>Ambisporaceae</taxon>
        <taxon>Ambispora</taxon>
    </lineage>
</organism>
<dbReference type="InterPro" id="IPR033124">
    <property type="entry name" value="Ser_caboxypep_his_AS"/>
</dbReference>
<dbReference type="AlphaFoldDB" id="A0A9N9G1P9"/>
<keyword evidence="2" id="KW-0378">Hydrolase</keyword>
<evidence type="ECO:0000313" key="5">
    <source>
        <dbReference type="Proteomes" id="UP000789508"/>
    </source>
</evidence>
<dbReference type="OrthoDB" id="443318at2759"/>
<keyword evidence="3" id="KW-0325">Glycoprotein</keyword>
<accession>A0A9N9G1P9</accession>
<evidence type="ECO:0000313" key="4">
    <source>
        <dbReference type="EMBL" id="CAG8573391.1"/>
    </source>
</evidence>
<dbReference type="PRINTS" id="PR00724">
    <property type="entry name" value="CRBOXYPTASEC"/>
</dbReference>
<sequence length="322" mass="36883">MYSGYLNISSDENIFFWFFESRNKKHPLPSESIPLTIWLNGGPGCSSLIGLFQELGPCSTINNGALTQPNPNSWNEVSHMLFIDQSERFQLVLDFPMAIAQKLAHPNKRPINYVFLQKFFEKFPEYAKLDLHFFGESYAGHYISGCCKSQKNCGAIDDQWCAILLTFYEFSSGRSVYDIKDDNDPLTDFVNYLNQLDVIKQIGAKKNFEMCSTLVFYAFDGSGDFATNTTNHIEYLLDKNIPTLLYHGNLDFICNWYGGHDVALNLKWSHADQFRKAPVQEWSVNGKKAGTYQEASNLRFVRVYNAGHEVPFYQPEIHCICL</sequence>
<evidence type="ECO:0000256" key="2">
    <source>
        <dbReference type="ARBA" id="ARBA00022645"/>
    </source>
</evidence>
<protein>
    <submittedName>
        <fullName evidence="4">12846_t:CDS:1</fullName>
    </submittedName>
</protein>
<reference evidence="4" key="1">
    <citation type="submission" date="2021-06" db="EMBL/GenBank/DDBJ databases">
        <authorList>
            <person name="Kallberg Y."/>
            <person name="Tangrot J."/>
            <person name="Rosling A."/>
        </authorList>
    </citation>
    <scope>NUCLEOTIDE SEQUENCE</scope>
    <source>
        <strain evidence="4">FL130A</strain>
    </source>
</reference>
<comment type="caution">
    <text evidence="4">The sequence shown here is derived from an EMBL/GenBank/DDBJ whole genome shotgun (WGS) entry which is preliminary data.</text>
</comment>
<dbReference type="EMBL" id="CAJVPS010002653">
    <property type="protein sequence ID" value="CAG8573391.1"/>
    <property type="molecule type" value="Genomic_DNA"/>
</dbReference>
<keyword evidence="5" id="KW-1185">Reference proteome</keyword>
<evidence type="ECO:0000256" key="3">
    <source>
        <dbReference type="ARBA" id="ARBA00023180"/>
    </source>
</evidence>
<keyword evidence="2" id="KW-0645">Protease</keyword>
<gene>
    <name evidence="4" type="ORF">ALEPTO_LOCUS6920</name>
</gene>
<dbReference type="GO" id="GO:0004185">
    <property type="term" value="F:serine-type carboxypeptidase activity"/>
    <property type="evidence" value="ECO:0007669"/>
    <property type="project" value="InterPro"/>
</dbReference>
<dbReference type="GO" id="GO:0006508">
    <property type="term" value="P:proteolysis"/>
    <property type="evidence" value="ECO:0007669"/>
    <property type="project" value="InterPro"/>
</dbReference>
<dbReference type="Gene3D" id="3.40.50.1820">
    <property type="entry name" value="alpha/beta hydrolase"/>
    <property type="match status" value="2"/>
</dbReference>
<dbReference type="SUPFAM" id="SSF53474">
    <property type="entry name" value="alpha/beta-Hydrolases"/>
    <property type="match status" value="1"/>
</dbReference>
<dbReference type="PROSITE" id="PS00560">
    <property type="entry name" value="CARBOXYPEPT_SER_HIS"/>
    <property type="match status" value="1"/>
</dbReference>
<dbReference type="InterPro" id="IPR001563">
    <property type="entry name" value="Peptidase_S10"/>
</dbReference>
<name>A0A9N9G1P9_9GLOM</name>
<dbReference type="PANTHER" id="PTHR11802:SF64">
    <property type="entry name" value="CARBOXYPEPTIDASE"/>
    <property type="match status" value="1"/>
</dbReference>
<dbReference type="PANTHER" id="PTHR11802">
    <property type="entry name" value="SERINE PROTEASE FAMILY S10 SERINE CARBOXYPEPTIDASE"/>
    <property type="match status" value="1"/>
</dbReference>
<dbReference type="Proteomes" id="UP000789508">
    <property type="component" value="Unassembled WGS sequence"/>
</dbReference>
<evidence type="ECO:0000256" key="1">
    <source>
        <dbReference type="ARBA" id="ARBA00009431"/>
    </source>
</evidence>
<keyword evidence="2" id="KW-0121">Carboxypeptidase</keyword>
<dbReference type="Pfam" id="PF00450">
    <property type="entry name" value="Peptidase_S10"/>
    <property type="match status" value="2"/>
</dbReference>
<proteinExistence type="inferred from homology"/>
<comment type="similarity">
    <text evidence="1">Belongs to the peptidase S10 family.</text>
</comment>